<reference evidence="1 2" key="1">
    <citation type="journal article" date="2019" name="ISME J.">
        <title>Insights into ecological role of a new deltaproteobacterial order Candidatus Acidulodesulfobacterales by metagenomics and metatranscriptomics.</title>
        <authorList>
            <person name="Tan S."/>
            <person name="Liu J."/>
            <person name="Fang Y."/>
            <person name="Hedlund B.P."/>
            <person name="Lian Z.H."/>
            <person name="Huang L.Y."/>
            <person name="Li J.T."/>
            <person name="Huang L.N."/>
            <person name="Li W.J."/>
            <person name="Jiang H.C."/>
            <person name="Dong H.L."/>
            <person name="Shu W.S."/>
        </authorList>
    </citation>
    <scope>NUCLEOTIDE SEQUENCE [LARGE SCALE GENOMIC DNA]</scope>
    <source>
        <strain evidence="1">AP1</strain>
    </source>
</reference>
<dbReference type="InterPro" id="IPR031552">
    <property type="entry name" value="ParE-like_toxin"/>
</dbReference>
<comment type="caution">
    <text evidence="1">The sequence shown here is derived from an EMBL/GenBank/DDBJ whole genome shotgun (WGS) entry which is preliminary data.</text>
</comment>
<dbReference type="EMBL" id="SGBB01000005">
    <property type="protein sequence ID" value="RZD18762.1"/>
    <property type="molecule type" value="Genomic_DNA"/>
</dbReference>
<sequence>METAYDVLFTANAEKDLLSLKKLKESALDKIMDLKQNPLKGHMLKGSLNGVRALKFSIKGVAYRAAYIVIEEDRVCLVFMIGPHEGFYEKAQGRAKIFGI</sequence>
<evidence type="ECO:0008006" key="3">
    <source>
        <dbReference type="Google" id="ProtNLM"/>
    </source>
</evidence>
<dbReference type="Pfam" id="PF15781">
    <property type="entry name" value="ParE-like_toxin"/>
    <property type="match status" value="1"/>
</dbReference>
<evidence type="ECO:0000313" key="1">
    <source>
        <dbReference type="EMBL" id="RZD18762.1"/>
    </source>
</evidence>
<gene>
    <name evidence="1" type="ORF">EVG15_04040</name>
</gene>
<name>A0A519BNB3_9DELT</name>
<dbReference type="InterPro" id="IPR035093">
    <property type="entry name" value="RelE/ParE_toxin_dom_sf"/>
</dbReference>
<organism evidence="1 2">
    <name type="scientific">Candidatus Acididesulfobacter diazotrophicus</name>
    <dbReference type="NCBI Taxonomy" id="2597226"/>
    <lineage>
        <taxon>Bacteria</taxon>
        <taxon>Deltaproteobacteria</taxon>
        <taxon>Candidatus Acidulodesulfobacterales</taxon>
        <taxon>Candidatus Acididesulfobacter</taxon>
    </lineage>
</organism>
<evidence type="ECO:0000313" key="2">
    <source>
        <dbReference type="Proteomes" id="UP000319296"/>
    </source>
</evidence>
<dbReference type="AlphaFoldDB" id="A0A519BNB3"/>
<dbReference type="Gene3D" id="3.30.2310.20">
    <property type="entry name" value="RelE-like"/>
    <property type="match status" value="1"/>
</dbReference>
<protein>
    <recommendedName>
        <fullName evidence="3">Type II toxin-antitoxin system RelE/ParE family toxin</fullName>
    </recommendedName>
</protein>
<accession>A0A519BNB3</accession>
<dbReference type="Proteomes" id="UP000319296">
    <property type="component" value="Unassembled WGS sequence"/>
</dbReference>
<proteinExistence type="predicted"/>
<dbReference type="SUPFAM" id="SSF143011">
    <property type="entry name" value="RelE-like"/>
    <property type="match status" value="1"/>
</dbReference>